<gene>
    <name evidence="1" type="ORF">COZ58_04220</name>
</gene>
<comment type="caution">
    <text evidence="1">The sequence shown here is derived from an EMBL/GenBank/DDBJ whole genome shotgun (WGS) entry which is preliminary data.</text>
</comment>
<protein>
    <recommendedName>
        <fullName evidence="3">Large polyvalent protein associated domain-containing protein</fullName>
    </recommendedName>
</protein>
<name>A0A2M7K8A8_9BACT</name>
<reference evidence="2" key="1">
    <citation type="submission" date="2017-09" db="EMBL/GenBank/DDBJ databases">
        <title>Depth-based differentiation of microbial function through sediment-hosted aquifers and enrichment of novel symbionts in the deep terrestrial subsurface.</title>
        <authorList>
            <person name="Probst A.J."/>
            <person name="Ladd B."/>
            <person name="Jarett J.K."/>
            <person name="Geller-Mcgrath D.E."/>
            <person name="Sieber C.M."/>
            <person name="Emerson J.B."/>
            <person name="Anantharaman K."/>
            <person name="Thomas B.C."/>
            <person name="Malmstrom R."/>
            <person name="Stieglmeier M."/>
            <person name="Klingl A."/>
            <person name="Woyke T."/>
            <person name="Ryan C.M."/>
            <person name="Banfield J.F."/>
        </authorList>
    </citation>
    <scope>NUCLEOTIDE SEQUENCE [LARGE SCALE GENOMIC DNA]</scope>
</reference>
<feature type="non-terminal residue" evidence="1">
    <location>
        <position position="1"/>
    </location>
</feature>
<accession>A0A2M7K8A8</accession>
<organism evidence="1 2">
    <name type="scientific">Candidatus Infernicultor aquiphilus</name>
    <dbReference type="NCBI Taxonomy" id="1805029"/>
    <lineage>
        <taxon>Bacteria</taxon>
        <taxon>Pseudomonadati</taxon>
        <taxon>Atribacterota</taxon>
        <taxon>Candidatus Phoenicimicrobiia</taxon>
        <taxon>Candidatus Pheonicimicrobiales</taxon>
        <taxon>Candidatus Phoenicimicrobiaceae</taxon>
        <taxon>Candidatus Infernicultor</taxon>
    </lineage>
</organism>
<dbReference type="EMBL" id="PFIP01000080">
    <property type="protein sequence ID" value="PIX34363.1"/>
    <property type="molecule type" value="Genomic_DNA"/>
</dbReference>
<proteinExistence type="predicted"/>
<evidence type="ECO:0000313" key="2">
    <source>
        <dbReference type="Proteomes" id="UP000231493"/>
    </source>
</evidence>
<dbReference type="Proteomes" id="UP000231493">
    <property type="component" value="Unassembled WGS sequence"/>
</dbReference>
<dbReference type="AlphaFoldDB" id="A0A2M7K8A8"/>
<sequence>TVNEFIKSKQFGIWQGIKDGVRAGLKSFEQALPADIVLAGKIEQVQQQTIPGKVGSVIRTPGTLLKAADNVFKAVVYRAELNADAYRIAVREGLKGSVRAERIAELLNNPTDSMKARAGKEALYRTFNNPNAIASWLIKSQTLPIIGTPLQYIAPFKRTPANIASFTLERTPLALIYALKKTGIKRREALAKIGIGTILGIAAMQFVTEGLITGGGPKDKNKRDALYRTGWQPYSLKIEGKYYSYSRLEPLGSIIGMAADMKELIDEGTNEKTINELAGQIALSFTKNITSKTFMSGFVNAMDAISDPQRYGEKWVNQLTGSVIPSGVGGVAREIDPTLRRTETPLGVIKSKIPLVSESLLPKRDLWGRPIKRESSGFISPIGISTDKMSKVDNEIVRLKLNIGMPAKTIRGIELTPEEHDKYAELSGKPAKQQLDKIVNSASWKNRNDEAKARIIEKVVNTFRLRASLIIYKDIDRERKIEGFGKTRFKTESGEEMLREALK</sequence>
<evidence type="ECO:0008006" key="3">
    <source>
        <dbReference type="Google" id="ProtNLM"/>
    </source>
</evidence>
<evidence type="ECO:0000313" key="1">
    <source>
        <dbReference type="EMBL" id="PIX34363.1"/>
    </source>
</evidence>